<dbReference type="GO" id="GO:0005886">
    <property type="term" value="C:plasma membrane"/>
    <property type="evidence" value="ECO:0007669"/>
    <property type="project" value="TreeGrafter"/>
</dbReference>
<protein>
    <recommendedName>
        <fullName evidence="3">histidine kinase</fullName>
        <ecNumber evidence="3">2.7.13.3</ecNumber>
    </recommendedName>
</protein>
<organism evidence="10 11">
    <name type="scientific">Corynebacterium stationis</name>
    <dbReference type="NCBI Taxonomy" id="1705"/>
    <lineage>
        <taxon>Bacteria</taxon>
        <taxon>Bacillati</taxon>
        <taxon>Actinomycetota</taxon>
        <taxon>Actinomycetes</taxon>
        <taxon>Mycobacteriales</taxon>
        <taxon>Corynebacteriaceae</taxon>
        <taxon>Corynebacterium</taxon>
    </lineage>
</organism>
<dbReference type="GO" id="GO:0004673">
    <property type="term" value="F:protein histidine kinase activity"/>
    <property type="evidence" value="ECO:0007669"/>
    <property type="project" value="UniProtKB-EC"/>
</dbReference>
<keyword evidence="4" id="KW-0597">Phosphoprotein</keyword>
<evidence type="ECO:0000256" key="9">
    <source>
        <dbReference type="SAM" id="Phobius"/>
    </source>
</evidence>
<evidence type="ECO:0000256" key="5">
    <source>
        <dbReference type="ARBA" id="ARBA00022679"/>
    </source>
</evidence>
<dbReference type="RefSeq" id="WP_066836762.1">
    <property type="nucleotide sequence ID" value="NZ_LSTQ01000001.1"/>
</dbReference>
<evidence type="ECO:0000256" key="2">
    <source>
        <dbReference type="ARBA" id="ARBA00004141"/>
    </source>
</evidence>
<dbReference type="PANTHER" id="PTHR45436">
    <property type="entry name" value="SENSOR HISTIDINE KINASE YKOH"/>
    <property type="match status" value="1"/>
</dbReference>
<dbReference type="EMBL" id="LSTQ01000001">
    <property type="protein sequence ID" value="OAH32446.1"/>
    <property type="molecule type" value="Genomic_DNA"/>
</dbReference>
<dbReference type="OrthoDB" id="9786919at2"/>
<feature type="transmembrane region" description="Helical" evidence="9">
    <location>
        <begin position="174"/>
        <end position="196"/>
    </location>
</feature>
<gene>
    <name evidence="10" type="ORF">AYJ05_01835</name>
</gene>
<dbReference type="InterPro" id="IPR050428">
    <property type="entry name" value="TCS_sensor_his_kinase"/>
</dbReference>
<dbReference type="Proteomes" id="UP000076947">
    <property type="component" value="Unassembled WGS sequence"/>
</dbReference>
<dbReference type="EC" id="2.7.13.3" evidence="3"/>
<keyword evidence="8 9" id="KW-0472">Membrane</keyword>
<comment type="caution">
    <text evidence="10">The sequence shown here is derived from an EMBL/GenBank/DDBJ whole genome shotgun (WGS) entry which is preliminary data.</text>
</comment>
<keyword evidence="7" id="KW-0902">Two-component regulatory system</keyword>
<evidence type="ECO:0000256" key="6">
    <source>
        <dbReference type="ARBA" id="ARBA00022777"/>
    </source>
</evidence>
<reference evidence="11" key="1">
    <citation type="submission" date="2016-02" db="EMBL/GenBank/DDBJ databases">
        <authorList>
            <person name="Kaur G."/>
            <person name="Nair G.R."/>
            <person name="Mayilraj S."/>
        </authorList>
    </citation>
    <scope>NUCLEOTIDE SEQUENCE [LARGE SCALE GENOMIC DNA]</scope>
    <source>
        <strain evidence="11">GA-15</strain>
    </source>
</reference>
<name>A0A177IV62_9CORY</name>
<comment type="catalytic activity">
    <reaction evidence="1">
        <text>ATP + protein L-histidine = ADP + protein N-phospho-L-histidine.</text>
        <dbReference type="EC" id="2.7.13.3"/>
    </reaction>
</comment>
<comment type="subcellular location">
    <subcellularLocation>
        <location evidence="2">Membrane</location>
        <topology evidence="2">Multi-pass membrane protein</topology>
    </subcellularLocation>
</comment>
<keyword evidence="5" id="KW-0808">Transferase</keyword>
<evidence type="ECO:0000256" key="7">
    <source>
        <dbReference type="ARBA" id="ARBA00023012"/>
    </source>
</evidence>
<evidence type="ECO:0000256" key="8">
    <source>
        <dbReference type="ARBA" id="ARBA00023136"/>
    </source>
</evidence>
<dbReference type="PANTHER" id="PTHR45436:SF15">
    <property type="entry name" value="SENSOR HISTIDINE KINASE CUSS"/>
    <property type="match status" value="1"/>
</dbReference>
<dbReference type="Gene3D" id="6.10.340.10">
    <property type="match status" value="1"/>
</dbReference>
<evidence type="ECO:0000313" key="10">
    <source>
        <dbReference type="EMBL" id="OAH32446.1"/>
    </source>
</evidence>
<accession>A0A177IV62</accession>
<dbReference type="GO" id="GO:0000160">
    <property type="term" value="P:phosphorelay signal transduction system"/>
    <property type="evidence" value="ECO:0007669"/>
    <property type="project" value="UniProtKB-KW"/>
</dbReference>
<keyword evidence="9" id="KW-0812">Transmembrane</keyword>
<evidence type="ECO:0000256" key="4">
    <source>
        <dbReference type="ARBA" id="ARBA00022553"/>
    </source>
</evidence>
<evidence type="ECO:0000256" key="1">
    <source>
        <dbReference type="ARBA" id="ARBA00000085"/>
    </source>
</evidence>
<keyword evidence="11" id="KW-1185">Reference proteome</keyword>
<evidence type="ECO:0000313" key="11">
    <source>
        <dbReference type="Proteomes" id="UP000076947"/>
    </source>
</evidence>
<sequence length="423" mass="45272">MPDMARHSSRSRILSWLLGLVAVSLLAIVLTTRTALLGTVPEKANEDVVQELEEFRSFAQDGIDPHTSEPFASHTRLLEVFLSRQIPTSYEALVGIVDGTIVGLPGASGRSLGAGDPLIRHATQSPMPSGIYVPDDGEPIHWGTVTVDGGEGAQDVKLLVARFTDADYREISELMRIVTLVSGGVLILAAFLAWLITGRLLSPIRKVSLQAFEDADKGTATRLGFDGTDEITELARAYNDAWVREHEVRVVNQSVMQAAEREIREGIDQPEKLRATCQSLHALSRLAPGTRGIATEEADLGVIVRDVVPQAIEASGRAQVDRHALVDALRAISQMLTPHAHQELQAGASVEGETAWLWLRAPGFVADKEQAAAMIAWPVNSTSAAVVRTVADAHGGRALVSADAAHGTTVVLELPAGGEQGEL</sequence>
<evidence type="ECO:0000256" key="3">
    <source>
        <dbReference type="ARBA" id="ARBA00012438"/>
    </source>
</evidence>
<dbReference type="AlphaFoldDB" id="A0A177IV62"/>
<proteinExistence type="predicted"/>
<keyword evidence="9" id="KW-1133">Transmembrane helix</keyword>
<keyword evidence="6" id="KW-0418">Kinase</keyword>